<gene>
    <name evidence="1" type="ORF">FHS57_004139</name>
</gene>
<dbReference type="NCBIfam" id="TIGR04131">
    <property type="entry name" value="Bac_Flav_CTERM"/>
    <property type="match status" value="1"/>
</dbReference>
<dbReference type="RefSeq" id="WP_183976903.1">
    <property type="nucleotide sequence ID" value="NZ_JACIBY010000009.1"/>
</dbReference>
<dbReference type="Proteomes" id="UP000541352">
    <property type="component" value="Unassembled WGS sequence"/>
</dbReference>
<sequence>MEGSLATVKVLDAQPDERYHIFRASFSSTTFEEIATTSSPQFSDTNVDPSAGSYCYYIKTENSCGQMSEPSSSACTIHLKGRGRTLQWNSPFPTQSGAIQYKVSKIDAPPVDVSNWINSERFTLTQQAQPNDTYRVTATITIQVNGQPVTTELYSSLYELIDLPAIYVPDAFSPNNDNINDTWVITTYLIQTFRLQLFDRSGVEIFTADTPTNTWNGILPDGTPATNQVYTYLINATDFFNENWQQTGKVLLLK</sequence>
<dbReference type="EMBL" id="JACIBY010000009">
    <property type="protein sequence ID" value="MBB3840126.1"/>
    <property type="molecule type" value="Genomic_DNA"/>
</dbReference>
<proteinExistence type="predicted"/>
<evidence type="ECO:0000313" key="2">
    <source>
        <dbReference type="Proteomes" id="UP000541352"/>
    </source>
</evidence>
<dbReference type="Pfam" id="PF13585">
    <property type="entry name" value="CHU_C"/>
    <property type="match status" value="1"/>
</dbReference>
<dbReference type="Gene3D" id="2.60.40.10">
    <property type="entry name" value="Immunoglobulins"/>
    <property type="match status" value="1"/>
</dbReference>
<dbReference type="InterPro" id="IPR026341">
    <property type="entry name" value="T9SS_type_B"/>
</dbReference>
<dbReference type="InterPro" id="IPR013783">
    <property type="entry name" value="Ig-like_fold"/>
</dbReference>
<evidence type="ECO:0000313" key="1">
    <source>
        <dbReference type="EMBL" id="MBB3840126.1"/>
    </source>
</evidence>
<protein>
    <submittedName>
        <fullName evidence="1">Gliding motility-associated-like protein</fullName>
    </submittedName>
</protein>
<reference evidence="1 2" key="1">
    <citation type="submission" date="2020-08" db="EMBL/GenBank/DDBJ databases">
        <title>Genomic Encyclopedia of Type Strains, Phase IV (KMG-IV): sequencing the most valuable type-strain genomes for metagenomic binning, comparative biology and taxonomic classification.</title>
        <authorList>
            <person name="Goeker M."/>
        </authorList>
    </citation>
    <scope>NUCLEOTIDE SEQUENCE [LARGE SCALE GENOMIC DNA]</scope>
    <source>
        <strain evidence="1 2">DSM 17976</strain>
    </source>
</reference>
<organism evidence="1 2">
    <name type="scientific">Runella defluvii</name>
    <dbReference type="NCBI Taxonomy" id="370973"/>
    <lineage>
        <taxon>Bacteria</taxon>
        <taxon>Pseudomonadati</taxon>
        <taxon>Bacteroidota</taxon>
        <taxon>Cytophagia</taxon>
        <taxon>Cytophagales</taxon>
        <taxon>Spirosomataceae</taxon>
        <taxon>Runella</taxon>
    </lineage>
</organism>
<keyword evidence="2" id="KW-1185">Reference proteome</keyword>
<accession>A0A7W5ZNI1</accession>
<name>A0A7W5ZNI1_9BACT</name>
<dbReference type="AlphaFoldDB" id="A0A7W5ZNI1"/>
<comment type="caution">
    <text evidence="1">The sequence shown here is derived from an EMBL/GenBank/DDBJ whole genome shotgun (WGS) entry which is preliminary data.</text>
</comment>